<dbReference type="AlphaFoldDB" id="A0AAD8PEZ6"/>
<dbReference type="PANTHER" id="PTHR14205">
    <property type="entry name" value="WD-REPEAT PROTEIN"/>
    <property type="match status" value="1"/>
</dbReference>
<protein>
    <recommendedName>
        <fullName evidence="5">EIPR1-like beta-propeller domain-containing protein</fullName>
    </recommendedName>
</protein>
<dbReference type="EMBL" id="JAVEPI010000002">
    <property type="protein sequence ID" value="KAK1444054.1"/>
    <property type="molecule type" value="Genomic_DNA"/>
</dbReference>
<dbReference type="SMART" id="SM00320">
    <property type="entry name" value="WD40"/>
    <property type="match status" value="2"/>
</dbReference>
<dbReference type="Gene3D" id="2.130.10.10">
    <property type="entry name" value="YVTN repeat-like/Quinoprotein amine dehydrogenase"/>
    <property type="match status" value="1"/>
</dbReference>
<dbReference type="InterPro" id="IPR059104">
    <property type="entry name" value="Beta-prop_EIPR1-like"/>
</dbReference>
<sequence length="366" mass="40287">MQIVDSNADPGDQSGVGLVVFPLSGFFNAITSVSNESQSLHRFVVASNQYSVSNEIIVVDFDEDTRNSAVVARVGSQNPVQHLRELAVASEQPRLLLSQKDIGTNETSVKVAELGTSEATQLKVTATSNPFKGTVRGIAVDPYTTKITNAKLAVVQPDLLRIIKVNESTIDDLTNIAPKQISTEGVVSGSFEDCRRRFYTGKFDPHHRDIIGCAVADRFELFDCRQSPEELITVASGLCHQGDVRDIDFNPNVPNELVTVGEDAKIVVWDLRATLKPLDVITKGHQNFISYVRFNSFHDQLILTGGASSTFMHMRDKTGTSIVYHNVEPSRNACWSLTDAWHFAMLSGNMLVFDLTPASVKYKLLL</sequence>
<dbReference type="PROSITE" id="PS50294">
    <property type="entry name" value="WD_REPEATS_REGION"/>
    <property type="match status" value="1"/>
</dbReference>
<proteinExistence type="inferred from homology"/>
<dbReference type="Pfam" id="PF23609">
    <property type="entry name" value="Beta-prop_EIPR1"/>
    <property type="match status" value="1"/>
</dbReference>
<dbReference type="InterPro" id="IPR015943">
    <property type="entry name" value="WD40/YVTN_repeat-like_dom_sf"/>
</dbReference>
<evidence type="ECO:0000256" key="1">
    <source>
        <dbReference type="ARBA" id="ARBA00005672"/>
    </source>
</evidence>
<dbReference type="InterPro" id="IPR036322">
    <property type="entry name" value="WD40_repeat_dom_sf"/>
</dbReference>
<keyword evidence="7" id="KW-1185">Reference proteome</keyword>
<reference evidence="6" key="1">
    <citation type="submission" date="2023-08" db="EMBL/GenBank/DDBJ databases">
        <title>Draft sequence of the Babesia gibsoni genome.</title>
        <authorList>
            <person name="Yamagishi J.Y."/>
            <person name="Xuan X.X."/>
        </authorList>
    </citation>
    <scope>NUCLEOTIDE SEQUENCE</scope>
    <source>
        <strain evidence="6">Azabu</strain>
    </source>
</reference>
<feature type="domain" description="EIPR1-like beta-propeller" evidence="5">
    <location>
        <begin position="32"/>
        <end position="310"/>
    </location>
</feature>
<dbReference type="PROSITE" id="PS00678">
    <property type="entry name" value="WD_REPEATS_1"/>
    <property type="match status" value="1"/>
</dbReference>
<evidence type="ECO:0000313" key="6">
    <source>
        <dbReference type="EMBL" id="KAK1444054.1"/>
    </source>
</evidence>
<comment type="similarity">
    <text evidence="1">Belongs to the WD repeat EIPR1 family.</text>
</comment>
<dbReference type="PROSITE" id="PS50082">
    <property type="entry name" value="WD_REPEATS_2"/>
    <property type="match status" value="1"/>
</dbReference>
<keyword evidence="3" id="KW-0677">Repeat</keyword>
<gene>
    <name evidence="6" type="ORF">BgAZ_209300</name>
</gene>
<name>A0AAD8PEZ6_BABGI</name>
<dbReference type="InterPro" id="IPR040323">
    <property type="entry name" value="EIPR1"/>
</dbReference>
<evidence type="ECO:0000256" key="3">
    <source>
        <dbReference type="ARBA" id="ARBA00022737"/>
    </source>
</evidence>
<dbReference type="SUPFAM" id="SSF50978">
    <property type="entry name" value="WD40 repeat-like"/>
    <property type="match status" value="1"/>
</dbReference>
<dbReference type="PANTHER" id="PTHR14205:SF15">
    <property type="entry name" value="EARP AND GARP COMPLEX-INTERACTING PROTEIN 1"/>
    <property type="match status" value="1"/>
</dbReference>
<dbReference type="Proteomes" id="UP001230268">
    <property type="component" value="Unassembled WGS sequence"/>
</dbReference>
<accession>A0AAD8PEZ6</accession>
<keyword evidence="2 4" id="KW-0853">WD repeat</keyword>
<comment type="caution">
    <text evidence="6">The sequence shown here is derived from an EMBL/GenBank/DDBJ whole genome shotgun (WGS) entry which is preliminary data.</text>
</comment>
<evidence type="ECO:0000313" key="7">
    <source>
        <dbReference type="Proteomes" id="UP001230268"/>
    </source>
</evidence>
<organism evidence="6 7">
    <name type="scientific">Babesia gibsoni</name>
    <dbReference type="NCBI Taxonomy" id="33632"/>
    <lineage>
        <taxon>Eukaryota</taxon>
        <taxon>Sar</taxon>
        <taxon>Alveolata</taxon>
        <taxon>Apicomplexa</taxon>
        <taxon>Aconoidasida</taxon>
        <taxon>Piroplasmida</taxon>
        <taxon>Babesiidae</taxon>
        <taxon>Babesia</taxon>
    </lineage>
</organism>
<evidence type="ECO:0000256" key="2">
    <source>
        <dbReference type="ARBA" id="ARBA00022574"/>
    </source>
</evidence>
<evidence type="ECO:0000259" key="5">
    <source>
        <dbReference type="Pfam" id="PF23609"/>
    </source>
</evidence>
<dbReference type="InterPro" id="IPR001680">
    <property type="entry name" value="WD40_rpt"/>
</dbReference>
<dbReference type="InterPro" id="IPR019775">
    <property type="entry name" value="WD40_repeat_CS"/>
</dbReference>
<feature type="repeat" description="WD" evidence="4">
    <location>
        <begin position="240"/>
        <end position="272"/>
    </location>
</feature>
<dbReference type="GO" id="GO:0016567">
    <property type="term" value="P:protein ubiquitination"/>
    <property type="evidence" value="ECO:0007669"/>
    <property type="project" value="TreeGrafter"/>
</dbReference>
<evidence type="ECO:0000256" key="4">
    <source>
        <dbReference type="PROSITE-ProRule" id="PRU00221"/>
    </source>
</evidence>